<reference evidence="1 2" key="1">
    <citation type="submission" date="2016-08" db="EMBL/GenBank/DDBJ databases">
        <authorList>
            <person name="Seilhamer J.J."/>
        </authorList>
    </citation>
    <scope>NUCLEOTIDE SEQUENCE [LARGE SCALE GENOMIC DNA]</scope>
    <source>
        <strain evidence="1 2">KT-27</strain>
    </source>
</reference>
<name>A0A2S3WEL9_PSEPU</name>
<evidence type="ECO:0000313" key="1">
    <source>
        <dbReference type="EMBL" id="POF89341.1"/>
    </source>
</evidence>
<comment type="caution">
    <text evidence="1">The sequence shown here is derived from an EMBL/GenBank/DDBJ whole genome shotgun (WGS) entry which is preliminary data.</text>
</comment>
<protein>
    <submittedName>
        <fullName evidence="1">Integrase</fullName>
    </submittedName>
</protein>
<sequence length="54" mass="5919">MSGVNPAFIAQQLGHSVQMLLSTYARWLNSSSDWSELEKLKIGIKSVSAEKPAL</sequence>
<organism evidence="1 2">
    <name type="scientific">Pseudomonas putida</name>
    <name type="common">Arthrobacter siderocapsulatus</name>
    <dbReference type="NCBI Taxonomy" id="303"/>
    <lineage>
        <taxon>Bacteria</taxon>
        <taxon>Pseudomonadati</taxon>
        <taxon>Pseudomonadota</taxon>
        <taxon>Gammaproteobacteria</taxon>
        <taxon>Pseudomonadales</taxon>
        <taxon>Pseudomonadaceae</taxon>
        <taxon>Pseudomonas</taxon>
    </lineage>
</organism>
<gene>
    <name evidence="1" type="ORF">BGP80_15795</name>
</gene>
<proteinExistence type="predicted"/>
<evidence type="ECO:0000313" key="2">
    <source>
        <dbReference type="Proteomes" id="UP000237194"/>
    </source>
</evidence>
<dbReference type="Proteomes" id="UP000237194">
    <property type="component" value="Unassembled WGS sequence"/>
</dbReference>
<dbReference type="AlphaFoldDB" id="A0A2S3WEL9"/>
<reference evidence="1 2" key="2">
    <citation type="submission" date="2018-03" db="EMBL/GenBank/DDBJ databases">
        <title>Draft genome of Pseudomonas putida strain KT-27.</title>
        <authorList>
            <person name="Yoshizawa S."/>
            <person name="Khan N.H."/>
            <person name="Nishimura M."/>
            <person name="Chiura H.X."/>
            <person name="Ogura Y."/>
            <person name="Hayashi T."/>
            <person name="Kogure K."/>
        </authorList>
    </citation>
    <scope>NUCLEOTIDE SEQUENCE [LARGE SCALE GENOMIC DNA]</scope>
    <source>
        <strain evidence="1 2">KT-27</strain>
    </source>
</reference>
<dbReference type="EMBL" id="MIND01000018">
    <property type="protein sequence ID" value="POF89341.1"/>
    <property type="molecule type" value="Genomic_DNA"/>
</dbReference>
<accession>A0A2S3WEL9</accession>